<accession>A0A5B9MGC7</accession>
<gene>
    <name evidence="3" type="ORF">Mal15_22050</name>
</gene>
<dbReference type="Proteomes" id="UP000321353">
    <property type="component" value="Chromosome"/>
</dbReference>
<evidence type="ECO:0000313" key="3">
    <source>
        <dbReference type="EMBL" id="QEF98157.1"/>
    </source>
</evidence>
<name>A0A5B9MGC7_9BACT</name>
<dbReference type="RefSeq" id="WP_147867718.1">
    <property type="nucleotide sequence ID" value="NZ_CP036264.1"/>
</dbReference>
<organism evidence="3 4">
    <name type="scientific">Stieleria maiorica</name>
    <dbReference type="NCBI Taxonomy" id="2795974"/>
    <lineage>
        <taxon>Bacteria</taxon>
        <taxon>Pseudomonadati</taxon>
        <taxon>Planctomycetota</taxon>
        <taxon>Planctomycetia</taxon>
        <taxon>Pirellulales</taxon>
        <taxon>Pirellulaceae</taxon>
        <taxon>Stieleria</taxon>
    </lineage>
</organism>
<evidence type="ECO:0000256" key="2">
    <source>
        <dbReference type="SAM" id="MobiDB-lite"/>
    </source>
</evidence>
<sequence length="417" mass="46764">MKFEITKSPHMFRAGTVASDKQVGVDRKSNVIRGYAVAEEGRTKTPGRGEFDLESLETLKKLGNADPRGVRIRFQHPSMSDDGLGKFMGRAKNFRIDKREGRHILRADAHIDKTAMEPGPDGSKARGAYLMDLAESDPGAFQSSVVITTDKLEREPDEDGNRRPPLFRPTKFWATDFVDEGDAVHGDIFSSEESLDEFFEGSARRLPSKIALAASQYLDQIFPDSDREVVESRFNAFRDRYLLRRYGSAEFSIEPEDPGMDQETKDALNKTNEALESLAKSTTEKLSELTELISQDRAERKAELSASERASEITGICEMSGCVEKGEAAKWIADDKMSAGDVRKILFGRMCEKNKPVGDDKSDKFSTKKAARDENEKFRQEYAEHQSIHEQLGVSIDRYIAERREEEGLPVQESAAA</sequence>
<dbReference type="KEGG" id="smam:Mal15_22050"/>
<feature type="coiled-coil region" evidence="1">
    <location>
        <begin position="265"/>
        <end position="292"/>
    </location>
</feature>
<reference evidence="3 4" key="1">
    <citation type="submission" date="2019-02" db="EMBL/GenBank/DDBJ databases">
        <title>Planctomycetal bacteria perform biofilm scaping via a novel small molecule.</title>
        <authorList>
            <person name="Jeske O."/>
            <person name="Boedeker C."/>
            <person name="Wiegand S."/>
            <person name="Breitling P."/>
            <person name="Kallscheuer N."/>
            <person name="Jogler M."/>
            <person name="Rohde M."/>
            <person name="Petersen J."/>
            <person name="Medema M.H."/>
            <person name="Surup F."/>
            <person name="Jogler C."/>
        </authorList>
    </citation>
    <scope>NUCLEOTIDE SEQUENCE [LARGE SCALE GENOMIC DNA]</scope>
    <source>
        <strain evidence="3 4">Mal15</strain>
    </source>
</reference>
<evidence type="ECO:0000313" key="4">
    <source>
        <dbReference type="Proteomes" id="UP000321353"/>
    </source>
</evidence>
<dbReference type="AlphaFoldDB" id="A0A5B9MGC7"/>
<evidence type="ECO:0000256" key="1">
    <source>
        <dbReference type="SAM" id="Coils"/>
    </source>
</evidence>
<proteinExistence type="predicted"/>
<keyword evidence="4" id="KW-1185">Reference proteome</keyword>
<dbReference type="EMBL" id="CP036264">
    <property type="protein sequence ID" value="QEF98157.1"/>
    <property type="molecule type" value="Genomic_DNA"/>
</dbReference>
<keyword evidence="1" id="KW-0175">Coiled coil</keyword>
<protein>
    <submittedName>
        <fullName evidence="3">Uncharacterized protein</fullName>
    </submittedName>
</protein>
<feature type="region of interest" description="Disordered" evidence="2">
    <location>
        <begin position="356"/>
        <end position="375"/>
    </location>
</feature>